<dbReference type="Pfam" id="PF13489">
    <property type="entry name" value="Methyltransf_23"/>
    <property type="match status" value="1"/>
</dbReference>
<dbReference type="SUPFAM" id="SSF53335">
    <property type="entry name" value="S-adenosyl-L-methionine-dependent methyltransferases"/>
    <property type="match status" value="1"/>
</dbReference>
<accession>A0A166XGH3</accession>
<name>A0A166XGH3_9PEZI</name>
<organism evidence="2 3">
    <name type="scientific">Colletotrichum tofieldiae</name>
    <dbReference type="NCBI Taxonomy" id="708197"/>
    <lineage>
        <taxon>Eukaryota</taxon>
        <taxon>Fungi</taxon>
        <taxon>Dikarya</taxon>
        <taxon>Ascomycota</taxon>
        <taxon>Pezizomycotina</taxon>
        <taxon>Sordariomycetes</taxon>
        <taxon>Hypocreomycetidae</taxon>
        <taxon>Glomerellales</taxon>
        <taxon>Glomerellaceae</taxon>
        <taxon>Colletotrichum</taxon>
        <taxon>Colletotrichum spaethianum species complex</taxon>
    </lineage>
</organism>
<evidence type="ECO:0000313" key="3">
    <source>
        <dbReference type="Proteomes" id="UP000076552"/>
    </source>
</evidence>
<dbReference type="GO" id="GO:0032259">
    <property type="term" value="P:methylation"/>
    <property type="evidence" value="ECO:0007669"/>
    <property type="project" value="UniProtKB-KW"/>
</dbReference>
<evidence type="ECO:0000256" key="1">
    <source>
        <dbReference type="ARBA" id="ARBA00038158"/>
    </source>
</evidence>
<proteinExistence type="inferred from homology"/>
<dbReference type="AlphaFoldDB" id="A0A166XGH3"/>
<comment type="caution">
    <text evidence="2">The sequence shown here is derived from an EMBL/GenBank/DDBJ whole genome shotgun (WGS) entry which is preliminary data.</text>
</comment>
<dbReference type="PANTHER" id="PTHR43591">
    <property type="entry name" value="METHYLTRANSFERASE"/>
    <property type="match status" value="1"/>
</dbReference>
<dbReference type="Proteomes" id="UP000076552">
    <property type="component" value="Unassembled WGS sequence"/>
</dbReference>
<dbReference type="PANTHER" id="PTHR43591:SF31">
    <property type="entry name" value="LAEA-LIKE, PUTATIVE (AFU_ORTHOLOGUE AFUA_8G01930)-RELATED"/>
    <property type="match status" value="1"/>
</dbReference>
<dbReference type="STRING" id="708197.A0A166XGH3"/>
<comment type="similarity">
    <text evidence="1">Belongs to the methyltransferase superfamily. LaeA methyltransferase family.</text>
</comment>
<keyword evidence="3" id="KW-1185">Reference proteome</keyword>
<gene>
    <name evidence="2" type="ORF">CT0861_00810</name>
</gene>
<dbReference type="CDD" id="cd02440">
    <property type="entry name" value="AdoMet_MTases"/>
    <property type="match status" value="1"/>
</dbReference>
<keyword evidence="2" id="KW-0489">Methyltransferase</keyword>
<keyword evidence="2" id="KW-0808">Transferase</keyword>
<evidence type="ECO:0000313" key="2">
    <source>
        <dbReference type="EMBL" id="KZL76586.1"/>
    </source>
</evidence>
<dbReference type="EMBL" id="LFIV01000014">
    <property type="protein sequence ID" value="KZL76586.1"/>
    <property type="molecule type" value="Genomic_DNA"/>
</dbReference>
<dbReference type="Gene3D" id="3.40.50.150">
    <property type="entry name" value="Vaccinia Virus protein VP39"/>
    <property type="match status" value="1"/>
</dbReference>
<sequence length="358" mass="39867">MAAAVPPLEPDTFDSDSAISEVANVSTDSPTPSVVTFEEENGRTYHSMSSGKYPFPNDNIEQERLALQHQIWDVTLGHKLCLCPKNVGTAKNVLDAGTGTGLWAIDYGECQEKLSLEACLLTVVVADAHPEAKVVGVDLSSIQPKWIPPNLSWEMDDLEMEWTWPQRFDFIFARMLVGGLCDYQDFVNKAFANLEPGGYLEMQDMCLPYLCDDGTMTDDSPIKRLSDLFLTAGKVTGRRMDLAWTYGSLMRNAGFVDVVETQFKWPINGWARDPHYKTLGVLTQHNLDHGLEGLTLGLATRNLGWTRQETLLFCSEVRKALKSHGAHAYAPIYVVYGRKPEKTISSYPGRVNMPPGIQ</sequence>
<protein>
    <submittedName>
        <fullName evidence="2">Methyltransferase domain-containing protein</fullName>
    </submittedName>
</protein>
<dbReference type="GO" id="GO:0008168">
    <property type="term" value="F:methyltransferase activity"/>
    <property type="evidence" value="ECO:0007669"/>
    <property type="project" value="UniProtKB-KW"/>
</dbReference>
<reference evidence="2 3" key="1">
    <citation type="submission" date="2015-06" db="EMBL/GenBank/DDBJ databases">
        <title>Survival trade-offs in plant roots during colonization by closely related pathogenic and mutualistic fungi.</title>
        <authorList>
            <person name="Hacquard S."/>
            <person name="Kracher B."/>
            <person name="Hiruma K."/>
            <person name="Weinman A."/>
            <person name="Muench P."/>
            <person name="Garrido Oter R."/>
            <person name="Ver Loren van Themaat E."/>
            <person name="Dallerey J.-F."/>
            <person name="Damm U."/>
            <person name="Henrissat B."/>
            <person name="Lespinet O."/>
            <person name="Thon M."/>
            <person name="Kemen E."/>
            <person name="McHardy A.C."/>
            <person name="Schulze-Lefert P."/>
            <person name="O'Connell R.J."/>
        </authorList>
    </citation>
    <scope>NUCLEOTIDE SEQUENCE [LARGE SCALE GENOMIC DNA]</scope>
    <source>
        <strain evidence="2 3">0861</strain>
    </source>
</reference>
<dbReference type="InterPro" id="IPR029063">
    <property type="entry name" value="SAM-dependent_MTases_sf"/>
</dbReference>